<protein>
    <recommendedName>
        <fullName evidence="1">Pyridoxamine 5'-phosphate oxidase N-terminal domain-containing protein</fullName>
    </recommendedName>
</protein>
<dbReference type="Gene3D" id="2.30.110.10">
    <property type="entry name" value="Electron Transport, Fmn-binding Protein, Chain A"/>
    <property type="match status" value="1"/>
</dbReference>
<dbReference type="Proteomes" id="UP000265411">
    <property type="component" value="Unassembled WGS sequence"/>
</dbReference>
<sequence>MSDALTTPEQVQAVVGQLNAPRDLKVIDHLDSHAQRWIGLSPLVCLTLSQDTDISVTLGGGPQGFVQIPDAHHLLLPLALLDDSAAVRSGASFGALLLVSGMNETLRINGTVLAIEDDMARLQVAECFLHCAKALMRSDFWQPASSPNTPTQPSAFLAASRFMTLATQAADGSADLSPKGDPAGALLKASEQHVCFADRPGNRRIDSFRNIVSQPRIALLAMIPGCLQVVEARGTAELSTSDNLRAAFRVREATPKLVTRMSVDSIALRHSPALARARLWPVVGAPAGLNGADIFKAHIQLNRSGGEAGDKVRAAIAVPGALEHGLSEDYKHNLY</sequence>
<evidence type="ECO:0000313" key="2">
    <source>
        <dbReference type="EMBL" id="RGP53698.1"/>
    </source>
</evidence>
<accession>A0A395R0S0</accession>
<dbReference type="RefSeq" id="WP_118131487.1">
    <property type="nucleotide sequence ID" value="NZ_LMAZ01000005.1"/>
</dbReference>
<dbReference type="EMBL" id="LMAZ01000005">
    <property type="protein sequence ID" value="RGP53698.1"/>
    <property type="molecule type" value="Genomic_DNA"/>
</dbReference>
<dbReference type="InterPro" id="IPR012349">
    <property type="entry name" value="Split_barrel_FMN-bd"/>
</dbReference>
<feature type="domain" description="Pyridoxamine 5'-phosphate oxidase N-terminal" evidence="1">
    <location>
        <begin position="155"/>
        <end position="253"/>
    </location>
</feature>
<reference evidence="2 3" key="1">
    <citation type="journal article" date="2018" name="Syst. Appl. Microbiol.">
        <title>Pseudomonas gallaeciensis sp. nov., isolated from crude-oil-contaminated intertidal sand samples after the Prestige oil spill.</title>
        <authorList>
            <person name="Mulet M."/>
            <person name="Sanchez D."/>
            <person name="Rodriguez A.C."/>
            <person name="Nogales B."/>
            <person name="Bosch R."/>
            <person name="Busquets A."/>
            <person name="Gomila M."/>
            <person name="Lalucat J."/>
            <person name="Garcia-Valdes E."/>
        </authorList>
    </citation>
    <scope>NUCLEOTIDE SEQUENCE [LARGE SCALE GENOMIC DNA]</scope>
    <source>
        <strain evidence="2 3">V113</strain>
    </source>
</reference>
<organism evidence="2 3">
    <name type="scientific">Pseudomonas abyssi</name>
    <dbReference type="NCBI Taxonomy" id="170540"/>
    <lineage>
        <taxon>Bacteria</taxon>
        <taxon>Pseudomonadati</taxon>
        <taxon>Pseudomonadota</taxon>
        <taxon>Gammaproteobacteria</taxon>
        <taxon>Pseudomonadales</taxon>
        <taxon>Pseudomonadaceae</taxon>
        <taxon>Pseudomonas</taxon>
    </lineage>
</organism>
<keyword evidence="3" id="KW-1185">Reference proteome</keyword>
<dbReference type="Pfam" id="PF01243">
    <property type="entry name" value="PNPOx_N"/>
    <property type="match status" value="1"/>
</dbReference>
<gene>
    <name evidence="2" type="ORF">ASB58_15120</name>
</gene>
<comment type="caution">
    <text evidence="2">The sequence shown here is derived from an EMBL/GenBank/DDBJ whole genome shotgun (WGS) entry which is preliminary data.</text>
</comment>
<dbReference type="PANTHER" id="PTHR42815">
    <property type="entry name" value="FAD-BINDING, PUTATIVE (AFU_ORTHOLOGUE AFUA_6G07600)-RELATED"/>
    <property type="match status" value="1"/>
</dbReference>
<dbReference type="PANTHER" id="PTHR42815:SF2">
    <property type="entry name" value="FAD-BINDING, PUTATIVE (AFU_ORTHOLOGUE AFUA_6G07600)-RELATED"/>
    <property type="match status" value="1"/>
</dbReference>
<dbReference type="AlphaFoldDB" id="A0A395R0S0"/>
<dbReference type="SUPFAM" id="SSF50475">
    <property type="entry name" value="FMN-binding split barrel"/>
    <property type="match status" value="1"/>
</dbReference>
<dbReference type="OrthoDB" id="9796486at2"/>
<evidence type="ECO:0000313" key="3">
    <source>
        <dbReference type="Proteomes" id="UP000265411"/>
    </source>
</evidence>
<evidence type="ECO:0000259" key="1">
    <source>
        <dbReference type="Pfam" id="PF01243"/>
    </source>
</evidence>
<proteinExistence type="predicted"/>
<dbReference type="InterPro" id="IPR011576">
    <property type="entry name" value="Pyridox_Oxase_N"/>
</dbReference>
<name>A0A395R0S0_9PSED</name>